<reference evidence="2 3" key="1">
    <citation type="submission" date="2020-08" db="EMBL/GenBank/DDBJ databases">
        <title>Sequencing the genomes of 1000 actinobacteria strains.</title>
        <authorList>
            <person name="Klenk H.-P."/>
        </authorList>
    </citation>
    <scope>NUCLEOTIDE SEQUENCE [LARGE SCALE GENOMIC DNA]</scope>
    <source>
        <strain evidence="2 3">DSM 45507</strain>
    </source>
</reference>
<feature type="region of interest" description="Disordered" evidence="1">
    <location>
        <begin position="108"/>
        <end position="140"/>
    </location>
</feature>
<comment type="caution">
    <text evidence="2">The sequence shown here is derived from an EMBL/GenBank/DDBJ whole genome shotgun (WGS) entry which is preliminary data.</text>
</comment>
<name>A0A7W9L831_9ACTN</name>
<evidence type="ECO:0000313" key="2">
    <source>
        <dbReference type="EMBL" id="MBB5774059.1"/>
    </source>
</evidence>
<keyword evidence="3" id="KW-1185">Reference proteome</keyword>
<proteinExistence type="predicted"/>
<organism evidence="2 3">
    <name type="scientific">Nonomuraea jabiensis</name>
    <dbReference type="NCBI Taxonomy" id="882448"/>
    <lineage>
        <taxon>Bacteria</taxon>
        <taxon>Bacillati</taxon>
        <taxon>Actinomycetota</taxon>
        <taxon>Actinomycetes</taxon>
        <taxon>Streptosporangiales</taxon>
        <taxon>Streptosporangiaceae</taxon>
        <taxon>Nonomuraea</taxon>
    </lineage>
</organism>
<dbReference type="Proteomes" id="UP000579153">
    <property type="component" value="Unassembled WGS sequence"/>
</dbReference>
<sequence length="167" mass="18618">MIPEGFRLLHTGRDRGDLILRLEDAAHPDETDWNRIRLSARDLITDPHELADWLREDRRSIDVTDATIGRALEVVRALAADLLKRGHCIGISRRGKTTRPPRARAWAPVRAERQGGTRPRPARIHRRGTPEPKTLHLATGHARVRRGPFGPAQARAGGRAWSAVLGG</sequence>
<evidence type="ECO:0000313" key="3">
    <source>
        <dbReference type="Proteomes" id="UP000579153"/>
    </source>
</evidence>
<evidence type="ECO:0000256" key="1">
    <source>
        <dbReference type="SAM" id="MobiDB-lite"/>
    </source>
</evidence>
<accession>A0A7W9L831</accession>
<dbReference type="EMBL" id="JACHMB010000001">
    <property type="protein sequence ID" value="MBB5774059.1"/>
    <property type="molecule type" value="Genomic_DNA"/>
</dbReference>
<protein>
    <submittedName>
        <fullName evidence="2">Uncharacterized protein</fullName>
    </submittedName>
</protein>
<gene>
    <name evidence="2" type="ORF">HD596_000815</name>
</gene>
<dbReference type="AlphaFoldDB" id="A0A7W9L831"/>